<name>A0ABU0XNG6_9BURK</name>
<gene>
    <name evidence="1" type="ORF">RB624_04000</name>
</gene>
<evidence type="ECO:0000313" key="1">
    <source>
        <dbReference type="EMBL" id="MDQ4625047.1"/>
    </source>
</evidence>
<dbReference type="EMBL" id="JAVFKP010000001">
    <property type="protein sequence ID" value="MDQ4625047.1"/>
    <property type="molecule type" value="Genomic_DNA"/>
</dbReference>
<accession>A0ABU0XNG6</accession>
<reference evidence="1 2" key="1">
    <citation type="submission" date="2023-08" db="EMBL/GenBank/DDBJ databases">
        <title>Draft genome sequence of Janthinobacterium lividum.</title>
        <authorList>
            <person name="Chun B.H."/>
            <person name="Lee Y."/>
        </authorList>
    </citation>
    <scope>NUCLEOTIDE SEQUENCE [LARGE SCALE GENOMIC DNA]</scope>
    <source>
        <strain evidence="1 2">AMJK</strain>
    </source>
</reference>
<organism evidence="1 2">
    <name type="scientific">Janthinobacterium lividum</name>
    <dbReference type="NCBI Taxonomy" id="29581"/>
    <lineage>
        <taxon>Bacteria</taxon>
        <taxon>Pseudomonadati</taxon>
        <taxon>Pseudomonadota</taxon>
        <taxon>Betaproteobacteria</taxon>
        <taxon>Burkholderiales</taxon>
        <taxon>Oxalobacteraceae</taxon>
        <taxon>Janthinobacterium</taxon>
    </lineage>
</organism>
<dbReference type="Proteomes" id="UP001237592">
    <property type="component" value="Unassembled WGS sequence"/>
</dbReference>
<sequence length="88" mass="9229">MENETYVVKLALDANAPVPWPKDVPAPAVGDKITGLIHGLAVKGTVVEREWGVDFAPGKAVIATALTITVKSQSLAQPKSATVQPLKL</sequence>
<keyword evidence="2" id="KW-1185">Reference proteome</keyword>
<evidence type="ECO:0000313" key="2">
    <source>
        <dbReference type="Proteomes" id="UP001237592"/>
    </source>
</evidence>
<proteinExistence type="predicted"/>
<comment type="caution">
    <text evidence="1">The sequence shown here is derived from an EMBL/GenBank/DDBJ whole genome shotgun (WGS) entry which is preliminary data.</text>
</comment>
<dbReference type="RefSeq" id="WP_158301316.1">
    <property type="nucleotide sequence ID" value="NZ_JAVFKP010000001.1"/>
</dbReference>
<protein>
    <submittedName>
        <fullName evidence="1">Uncharacterized protein</fullName>
    </submittedName>
</protein>